<dbReference type="AlphaFoldDB" id="A0A7J6WI24"/>
<reference evidence="1 2" key="1">
    <citation type="submission" date="2020-06" db="EMBL/GenBank/DDBJ databases">
        <title>Transcriptomic and genomic resources for Thalictrum thalictroides and T. hernandezii: Facilitating candidate gene discovery in an emerging model plant lineage.</title>
        <authorList>
            <person name="Arias T."/>
            <person name="Riano-Pachon D.M."/>
            <person name="Di Stilio V.S."/>
        </authorList>
    </citation>
    <scope>NUCLEOTIDE SEQUENCE [LARGE SCALE GENOMIC DNA]</scope>
    <source>
        <strain evidence="2">cv. WT478/WT964</strain>
        <tissue evidence="1">Leaves</tissue>
    </source>
</reference>
<keyword evidence="2" id="KW-1185">Reference proteome</keyword>
<accession>A0A7J6WI24</accession>
<dbReference type="EMBL" id="JABWDY010015754">
    <property type="protein sequence ID" value="KAF5196603.1"/>
    <property type="molecule type" value="Genomic_DNA"/>
</dbReference>
<organism evidence="1 2">
    <name type="scientific">Thalictrum thalictroides</name>
    <name type="common">Rue-anemone</name>
    <name type="synonym">Anemone thalictroides</name>
    <dbReference type="NCBI Taxonomy" id="46969"/>
    <lineage>
        <taxon>Eukaryota</taxon>
        <taxon>Viridiplantae</taxon>
        <taxon>Streptophyta</taxon>
        <taxon>Embryophyta</taxon>
        <taxon>Tracheophyta</taxon>
        <taxon>Spermatophyta</taxon>
        <taxon>Magnoliopsida</taxon>
        <taxon>Ranunculales</taxon>
        <taxon>Ranunculaceae</taxon>
        <taxon>Thalictroideae</taxon>
        <taxon>Thalictrum</taxon>
    </lineage>
</organism>
<dbReference type="Proteomes" id="UP000554482">
    <property type="component" value="Unassembled WGS sequence"/>
</dbReference>
<name>A0A7J6WI24_THATH</name>
<comment type="caution">
    <text evidence="1">The sequence shown here is derived from an EMBL/GenBank/DDBJ whole genome shotgun (WGS) entry which is preliminary data.</text>
</comment>
<dbReference type="OrthoDB" id="640899at2759"/>
<gene>
    <name evidence="1" type="ORF">FRX31_013810</name>
</gene>
<protein>
    <submittedName>
        <fullName evidence="1">Uncharacterized protein</fullName>
    </submittedName>
</protein>
<evidence type="ECO:0000313" key="1">
    <source>
        <dbReference type="EMBL" id="KAF5196603.1"/>
    </source>
</evidence>
<sequence length="148" mass="16528">MATIPERRNIMWTLEMDSVLIRFLYDEAVLDEIDDTGDEGMPFPPFTQTDGEGFLSDMGIGTGSSGAKLRHRRATKDIAQSFQTPDYVKLGEIMSQIEDLTEEDVYAAMDVFSTRKESDNVFLGLSIASRSGWLRKKIGGIILKTRPG</sequence>
<evidence type="ECO:0000313" key="2">
    <source>
        <dbReference type="Proteomes" id="UP000554482"/>
    </source>
</evidence>
<proteinExistence type="predicted"/>